<evidence type="ECO:0000256" key="2">
    <source>
        <dbReference type="SAM" id="SignalP"/>
    </source>
</evidence>
<dbReference type="PANTHER" id="PTHR38478:SF1">
    <property type="entry name" value="ZINC DEPENDENT METALLOPROTEASE DOMAIN LIPOPROTEIN"/>
    <property type="match status" value="1"/>
</dbReference>
<dbReference type="GO" id="GO:0006508">
    <property type="term" value="P:proteolysis"/>
    <property type="evidence" value="ECO:0007669"/>
    <property type="project" value="UniProtKB-KW"/>
</dbReference>
<dbReference type="PANTHER" id="PTHR38478">
    <property type="entry name" value="PEPTIDASE M1A AND M12B"/>
    <property type="match status" value="1"/>
</dbReference>
<gene>
    <name evidence="6" type="ORF">FRY97_01100</name>
</gene>
<feature type="region of interest" description="Disordered" evidence="1">
    <location>
        <begin position="815"/>
        <end position="842"/>
    </location>
</feature>
<dbReference type="InterPro" id="IPR033428">
    <property type="entry name" value="DUF5118"/>
</dbReference>
<feature type="domain" description="DUF5117" evidence="4">
    <location>
        <begin position="113"/>
        <end position="295"/>
    </location>
</feature>
<dbReference type="RefSeq" id="WP_147165569.1">
    <property type="nucleotide sequence ID" value="NZ_VOOR01000002.1"/>
</dbReference>
<evidence type="ECO:0000259" key="5">
    <source>
        <dbReference type="Pfam" id="PF17162"/>
    </source>
</evidence>
<feature type="signal peptide" evidence="2">
    <location>
        <begin position="1"/>
        <end position="25"/>
    </location>
</feature>
<dbReference type="Proteomes" id="UP000321580">
    <property type="component" value="Unassembled WGS sequence"/>
</dbReference>
<accession>A0A5C6S595</accession>
<dbReference type="Gene3D" id="3.40.390.10">
    <property type="entry name" value="Collagenase (Catalytic Domain)"/>
    <property type="match status" value="1"/>
</dbReference>
<protein>
    <submittedName>
        <fullName evidence="6">Zinc-dependent metalloprotease</fullName>
    </submittedName>
</protein>
<evidence type="ECO:0000313" key="7">
    <source>
        <dbReference type="Proteomes" id="UP000321580"/>
    </source>
</evidence>
<feature type="domain" description="EcxA zinc-binding" evidence="3">
    <location>
        <begin position="429"/>
        <end position="735"/>
    </location>
</feature>
<feature type="region of interest" description="Disordered" evidence="1">
    <location>
        <begin position="26"/>
        <end position="48"/>
    </location>
</feature>
<proteinExistence type="predicted"/>
<sequence>MKKQQLIWCCLIAALLAFGTTPSFAQDGPGDGDPKEAGADDSKGKKKEKGYTDIITEDAISDEGLFTVHKVEDKYYFELPKSLMEREILVVSRISGHVKNLNFGGAGMRSRPQQVIRWQEMDGHLLLRSVSYNSVATQGDPIYESVKNNNYEPIIERFKVATQNEDSTAYVIDVTKFFSSDVPMLGPMTDGQRKAFKIKGLDNNRSFIKHIKAYPSNVEVRQVLTYRGDELPDNQITESMTIEMNQSFIELPEEPWQPRYYDDRVGYFSLRQTDYSLDEQKAATKRFITRWRLDPVDMDAYKRGELVAPKKPIVYYIDPATPEKWRPYLKKGVEDWQAVFEKAGFKNAIIAKDPPSKEEDPEWSPEDVRYSVIRYVSTDIQNAMGPHVHDPRTGEILESDIIWYHNVMNLLRNWFLIQTAAVYPDARKVKFDDELMGELIRFVAAHEVGHTLGLPHNMGSSVAYPVDSLRAPGFVQRMGVAPSIMDYARFNYVAQPEDKGAGVMPKIGPYDEWSIIYGYKLVPEAASAEEERPVLNEWIKSRDDDPIYRYGQQQWRVVDPSAQTEDIGSDAVEASDLGIANLKRIVPNLITWTARDGEDYEDLSEIYRQVAGQFRRYVGHVGNNIGGVYEYDKTYDQEGIVYTHVPKDKQRAAVNFLNRQLFATPTWMIDQDIIGRVGSTVIVDLIRGLQDYGLNLLFTGSRLERMMENEALNGNQAYTMSNLFEDTRRSIFAEIGAGSTPDAYRRNLQRAYISQMGSLLMAGGDVDISDAKAIARMTLETLKADIAKAAKRADGMQGAHLKDLLARIDMIEEGKMPGGASSGRNGIGQTPADSHFGCWHTH</sequence>
<dbReference type="Pfam" id="PF16313">
    <property type="entry name" value="DUF4953"/>
    <property type="match status" value="1"/>
</dbReference>
<dbReference type="EMBL" id="VOOR01000002">
    <property type="protein sequence ID" value="TXB69437.1"/>
    <property type="molecule type" value="Genomic_DNA"/>
</dbReference>
<evidence type="ECO:0000256" key="1">
    <source>
        <dbReference type="SAM" id="MobiDB-lite"/>
    </source>
</evidence>
<reference evidence="6 7" key="1">
    <citation type="submission" date="2019-08" db="EMBL/GenBank/DDBJ databases">
        <title>Genome of Phaeodactylibacter luteus.</title>
        <authorList>
            <person name="Bowman J.P."/>
        </authorList>
    </citation>
    <scope>NUCLEOTIDE SEQUENCE [LARGE SCALE GENOMIC DNA]</scope>
    <source>
        <strain evidence="6 7">KCTC 42180</strain>
    </source>
</reference>
<keyword evidence="7" id="KW-1185">Reference proteome</keyword>
<dbReference type="AlphaFoldDB" id="A0A5C6S595"/>
<feature type="chain" id="PRO_5023008540" evidence="2">
    <location>
        <begin position="26"/>
        <end position="842"/>
    </location>
</feature>
<evidence type="ECO:0000259" key="4">
    <source>
        <dbReference type="Pfam" id="PF17148"/>
    </source>
</evidence>
<organism evidence="6 7">
    <name type="scientific">Phaeodactylibacter luteus</name>
    <dbReference type="NCBI Taxonomy" id="1564516"/>
    <lineage>
        <taxon>Bacteria</taxon>
        <taxon>Pseudomonadati</taxon>
        <taxon>Bacteroidota</taxon>
        <taxon>Saprospiria</taxon>
        <taxon>Saprospirales</taxon>
        <taxon>Haliscomenobacteraceae</taxon>
        <taxon>Phaeodactylibacter</taxon>
    </lineage>
</organism>
<feature type="domain" description="DUF5118" evidence="5">
    <location>
        <begin position="49"/>
        <end position="95"/>
    </location>
</feature>
<dbReference type="CDD" id="cd04276">
    <property type="entry name" value="ZnMc_MMP_like_2"/>
    <property type="match status" value="1"/>
</dbReference>
<evidence type="ECO:0000259" key="3">
    <source>
        <dbReference type="Pfam" id="PF16313"/>
    </source>
</evidence>
<dbReference type="SUPFAM" id="SSF55486">
    <property type="entry name" value="Metalloproteases ('zincins'), catalytic domain"/>
    <property type="match status" value="1"/>
</dbReference>
<dbReference type="Pfam" id="PF17162">
    <property type="entry name" value="DUF5118"/>
    <property type="match status" value="1"/>
</dbReference>
<keyword evidence="6" id="KW-0645">Protease</keyword>
<dbReference type="Pfam" id="PF17148">
    <property type="entry name" value="DUF5117"/>
    <property type="match status" value="1"/>
</dbReference>
<dbReference type="InterPro" id="IPR033413">
    <property type="entry name" value="DUF5117"/>
</dbReference>
<name>A0A5C6S595_9BACT</name>
<comment type="caution">
    <text evidence="6">The sequence shown here is derived from an EMBL/GenBank/DDBJ whole genome shotgun (WGS) entry which is preliminary data.</text>
</comment>
<keyword evidence="6" id="KW-0482">Metalloprotease</keyword>
<dbReference type="InterPro" id="IPR032534">
    <property type="entry name" value="EcxA_zinc-bd"/>
</dbReference>
<dbReference type="OrthoDB" id="9776599at2"/>
<feature type="compositionally biased region" description="Basic and acidic residues" evidence="1">
    <location>
        <begin position="32"/>
        <end position="43"/>
    </location>
</feature>
<keyword evidence="2" id="KW-0732">Signal</keyword>
<dbReference type="InterPro" id="IPR024079">
    <property type="entry name" value="MetalloPept_cat_dom_sf"/>
</dbReference>
<feature type="compositionally biased region" description="Polar residues" evidence="1">
    <location>
        <begin position="822"/>
        <end position="832"/>
    </location>
</feature>
<dbReference type="InterPro" id="IPR034032">
    <property type="entry name" value="Zn_MMP-like_bac"/>
</dbReference>
<evidence type="ECO:0000313" key="6">
    <source>
        <dbReference type="EMBL" id="TXB69437.1"/>
    </source>
</evidence>
<dbReference type="GO" id="GO:0008237">
    <property type="term" value="F:metallopeptidase activity"/>
    <property type="evidence" value="ECO:0007669"/>
    <property type="project" value="UniProtKB-KW"/>
</dbReference>
<keyword evidence="6" id="KW-0378">Hydrolase</keyword>